<dbReference type="AlphaFoldDB" id="E4Y2H6"/>
<dbReference type="Pfam" id="PF00388">
    <property type="entry name" value="PI-PLC-X"/>
    <property type="match status" value="1"/>
</dbReference>
<dbReference type="GO" id="GO:0046488">
    <property type="term" value="P:phosphatidylinositol metabolic process"/>
    <property type="evidence" value="ECO:0007669"/>
    <property type="project" value="TreeGrafter"/>
</dbReference>
<dbReference type="OrthoDB" id="269822at2759"/>
<evidence type="ECO:0000256" key="5">
    <source>
        <dbReference type="ARBA" id="ARBA00023224"/>
    </source>
</evidence>
<dbReference type="GO" id="GO:0004435">
    <property type="term" value="F:phosphatidylinositol-4,5-bisphosphate phospholipase C activity"/>
    <property type="evidence" value="ECO:0007669"/>
    <property type="project" value="UniProtKB-EC"/>
</dbReference>
<dbReference type="InterPro" id="IPR017946">
    <property type="entry name" value="PLC-like_Pdiesterase_TIM-brl"/>
</dbReference>
<keyword evidence="5" id="KW-0807">Transducer</keyword>
<keyword evidence="3 6" id="KW-0442">Lipid degradation</keyword>
<dbReference type="SMART" id="SM00239">
    <property type="entry name" value="C2"/>
    <property type="match status" value="1"/>
</dbReference>
<dbReference type="Pfam" id="PF00387">
    <property type="entry name" value="PI-PLC-Y"/>
    <property type="match status" value="1"/>
</dbReference>
<keyword evidence="4 6" id="KW-0443">Lipid metabolism</keyword>
<name>E4Y2H6_OIKDI</name>
<dbReference type="CDD" id="cd08591">
    <property type="entry name" value="PI-PLCc_beta"/>
    <property type="match status" value="1"/>
</dbReference>
<dbReference type="PROSITE" id="PS50007">
    <property type="entry name" value="PIPLC_X_DOMAIN"/>
    <property type="match status" value="1"/>
</dbReference>
<dbReference type="SMART" id="SM00149">
    <property type="entry name" value="PLCYc"/>
    <property type="match status" value="1"/>
</dbReference>
<keyword evidence="10" id="KW-1185">Reference proteome</keyword>
<evidence type="ECO:0000313" key="10">
    <source>
        <dbReference type="Proteomes" id="UP000001307"/>
    </source>
</evidence>
<keyword evidence="2 6" id="KW-0378">Hydrolase</keyword>
<dbReference type="GO" id="GO:0048015">
    <property type="term" value="P:phosphatidylinositol-mediated signaling"/>
    <property type="evidence" value="ECO:0007669"/>
    <property type="project" value="TreeGrafter"/>
</dbReference>
<evidence type="ECO:0000259" key="8">
    <source>
        <dbReference type="PROSITE" id="PS50008"/>
    </source>
</evidence>
<feature type="compositionally biased region" description="Basic and acidic residues" evidence="7">
    <location>
        <begin position="495"/>
        <end position="509"/>
    </location>
</feature>
<protein>
    <recommendedName>
        <fullName evidence="1 6">Phosphoinositide phospholipase C</fullName>
        <ecNumber evidence="1 6">3.1.4.11</ecNumber>
    </recommendedName>
</protein>
<dbReference type="InParanoid" id="E4Y2H6"/>
<dbReference type="FunCoup" id="E4Y2H6">
    <property type="interactions" value="1"/>
</dbReference>
<dbReference type="InterPro" id="IPR001192">
    <property type="entry name" value="PI-PLC_fam"/>
</dbReference>
<dbReference type="Gene3D" id="1.10.238.10">
    <property type="entry name" value="EF-hand"/>
    <property type="match status" value="1"/>
</dbReference>
<dbReference type="PRINTS" id="PR00390">
    <property type="entry name" value="PHPHLIPASEC"/>
</dbReference>
<dbReference type="PROSITE" id="PS50008">
    <property type="entry name" value="PIPLC_Y_DOMAIN"/>
    <property type="match status" value="1"/>
</dbReference>
<dbReference type="SMART" id="SM00148">
    <property type="entry name" value="PLCXc"/>
    <property type="match status" value="1"/>
</dbReference>
<evidence type="ECO:0000256" key="4">
    <source>
        <dbReference type="ARBA" id="ARBA00023098"/>
    </source>
</evidence>
<dbReference type="InterPro" id="IPR035892">
    <property type="entry name" value="C2_domain_sf"/>
</dbReference>
<sequence length="807" mass="92620">MAPNKEDKKAAKRERIEIERVKNLPTVFLSKTNQDFVVLLWPAKKGEGEKRLRDVIRMFFFVFIKVNRLALDYSNIWEVQSIDDGLTVYVRFGNELAHPTKINAVCETIEEKTRLLETVNFRRDKDVCLSYHDMIRVSYDQLNEYAEDINLEELGKSFRFNSRRKYQASFRSCTPNVEQYLHSKTWESWRQLSETLCPRDDIRSVWAEVQREFKIAKENDIPLREFVTWLNQTMRDERLNEILSPPFTMDADVSPDKNGVPQILTNIAEMNGYKIPDQLSHVDYRTFKAFIEWETAVKPEIWRKCRVETMDFPLSHYWIASSHNTYLTGRQLGGESTVEVYRQVLLSGCRCIELDCWDGKNANKGEPIITHGNAFCTEVFFIDVIKAINETAFMASDYPVILSFENHCSKPNQLKMANYCAEIFGDALLSQPLSTNPLDSDVPLPSPTMLKGRIIIKNKKLSASEETTMLNAYYAGQTDIVLADDHNEENTADYDQMKNIKKDQKKADSSDSNGTSEVTENTSESDGKSVVYDLQVLSSMVNYCTSVRFPGFDESEATNRCYQMSSFSETQGLSHLGSRSQELVLYNARQLSRIYPKGQRIDSSNYNPTVFWSAGCQLVSLNYQTPDEYFQLNQGRFMSNGRCGYVYNSLFITFFCIKRKLLKPKFMVETLKNQYDPFGERLIHQVLAASYEITIISGMWLGTTDNVYISMDLHGLPADCVTKFKTKKCKGSRPNPSWGINSQPFVLKKIIAPDLALLRIAVNDETSNKVLAQRSLPIEDLQCGYRHLPLTSTSCVPLRMSSLFIKV</sequence>
<dbReference type="PANTHER" id="PTHR10336">
    <property type="entry name" value="PHOSPHOINOSITIDE-SPECIFIC PHOSPHOLIPASE C FAMILY PROTEIN"/>
    <property type="match status" value="1"/>
</dbReference>
<dbReference type="GO" id="GO:0051209">
    <property type="term" value="P:release of sequestered calcium ion into cytosol"/>
    <property type="evidence" value="ECO:0007669"/>
    <property type="project" value="TreeGrafter"/>
</dbReference>
<organism evidence="9">
    <name type="scientific">Oikopleura dioica</name>
    <name type="common">Tunicate</name>
    <dbReference type="NCBI Taxonomy" id="34765"/>
    <lineage>
        <taxon>Eukaryota</taxon>
        <taxon>Metazoa</taxon>
        <taxon>Chordata</taxon>
        <taxon>Tunicata</taxon>
        <taxon>Appendicularia</taxon>
        <taxon>Copelata</taxon>
        <taxon>Oikopleuridae</taxon>
        <taxon>Oikopleura</taxon>
    </lineage>
</organism>
<evidence type="ECO:0000256" key="2">
    <source>
        <dbReference type="ARBA" id="ARBA00022801"/>
    </source>
</evidence>
<gene>
    <name evidence="9" type="ORF">GSOID_T00016375001</name>
</gene>
<comment type="catalytic activity">
    <reaction evidence="6">
        <text>a 1,2-diacyl-sn-glycero-3-phospho-(1D-myo-inositol-4,5-bisphosphate) + H2O = 1D-myo-inositol 1,4,5-trisphosphate + a 1,2-diacyl-sn-glycerol + H(+)</text>
        <dbReference type="Rhea" id="RHEA:33179"/>
        <dbReference type="ChEBI" id="CHEBI:15377"/>
        <dbReference type="ChEBI" id="CHEBI:15378"/>
        <dbReference type="ChEBI" id="CHEBI:17815"/>
        <dbReference type="ChEBI" id="CHEBI:58456"/>
        <dbReference type="ChEBI" id="CHEBI:203600"/>
        <dbReference type="EC" id="3.1.4.11"/>
    </reaction>
</comment>
<dbReference type="GO" id="GO:0016042">
    <property type="term" value="P:lipid catabolic process"/>
    <property type="evidence" value="ECO:0007669"/>
    <property type="project" value="UniProtKB-KW"/>
</dbReference>
<dbReference type="SUPFAM" id="SSF51695">
    <property type="entry name" value="PLC-like phosphodiesterases"/>
    <property type="match status" value="1"/>
</dbReference>
<dbReference type="InterPro" id="IPR000008">
    <property type="entry name" value="C2_dom"/>
</dbReference>
<proteinExistence type="predicted"/>
<feature type="domain" description="PI-PLC Y-box" evidence="8">
    <location>
        <begin position="537"/>
        <end position="652"/>
    </location>
</feature>
<dbReference type="Gene3D" id="2.60.40.150">
    <property type="entry name" value="C2 domain"/>
    <property type="match status" value="1"/>
</dbReference>
<evidence type="ECO:0000256" key="7">
    <source>
        <dbReference type="SAM" id="MobiDB-lite"/>
    </source>
</evidence>
<dbReference type="EC" id="3.1.4.11" evidence="1 6"/>
<accession>E4Y2H6</accession>
<evidence type="ECO:0000256" key="6">
    <source>
        <dbReference type="RuleBase" id="RU361133"/>
    </source>
</evidence>
<dbReference type="EMBL" id="FN653850">
    <property type="protein sequence ID" value="CBY16066.1"/>
    <property type="molecule type" value="Genomic_DNA"/>
</dbReference>
<feature type="region of interest" description="Disordered" evidence="7">
    <location>
        <begin position="495"/>
        <end position="525"/>
    </location>
</feature>
<evidence type="ECO:0000313" key="9">
    <source>
        <dbReference type="EMBL" id="CBY16066.1"/>
    </source>
</evidence>
<dbReference type="CDD" id="cd00275">
    <property type="entry name" value="C2_PLC_like"/>
    <property type="match status" value="1"/>
</dbReference>
<dbReference type="PANTHER" id="PTHR10336:SF36">
    <property type="entry name" value="1-PHOSPHATIDYLINOSITOL 4,5-BISPHOSPHATE PHOSPHODIESTERASE BETA-4"/>
    <property type="match status" value="1"/>
</dbReference>
<reference evidence="9" key="1">
    <citation type="journal article" date="2010" name="Science">
        <title>Plasticity of animal genome architecture unmasked by rapid evolution of a pelagic tunicate.</title>
        <authorList>
            <person name="Denoeud F."/>
            <person name="Henriet S."/>
            <person name="Mungpakdee S."/>
            <person name="Aury J.M."/>
            <person name="Da Silva C."/>
            <person name="Brinkmann H."/>
            <person name="Mikhaleva J."/>
            <person name="Olsen L.C."/>
            <person name="Jubin C."/>
            <person name="Canestro C."/>
            <person name="Bouquet J.M."/>
            <person name="Danks G."/>
            <person name="Poulain J."/>
            <person name="Campsteijn C."/>
            <person name="Adamski M."/>
            <person name="Cross I."/>
            <person name="Yadetie F."/>
            <person name="Muffato M."/>
            <person name="Louis A."/>
            <person name="Butcher S."/>
            <person name="Tsagkogeorga G."/>
            <person name="Konrad A."/>
            <person name="Singh S."/>
            <person name="Jensen M.F."/>
            <person name="Cong E.H."/>
            <person name="Eikeseth-Otteraa H."/>
            <person name="Noel B."/>
            <person name="Anthouard V."/>
            <person name="Porcel B.M."/>
            <person name="Kachouri-Lafond R."/>
            <person name="Nishino A."/>
            <person name="Ugolini M."/>
            <person name="Chourrout P."/>
            <person name="Nishida H."/>
            <person name="Aasland R."/>
            <person name="Huzurbazar S."/>
            <person name="Westhof E."/>
            <person name="Delsuc F."/>
            <person name="Lehrach H."/>
            <person name="Reinhardt R."/>
            <person name="Weissenbach J."/>
            <person name="Roy S.W."/>
            <person name="Artiguenave F."/>
            <person name="Postlethwait J.H."/>
            <person name="Manak J.R."/>
            <person name="Thompson E.M."/>
            <person name="Jaillon O."/>
            <person name="Du Pasquier L."/>
            <person name="Boudinot P."/>
            <person name="Liberles D.A."/>
            <person name="Volff J.N."/>
            <person name="Philippe H."/>
            <person name="Lenhard B."/>
            <person name="Roest Crollius H."/>
            <person name="Wincker P."/>
            <person name="Chourrout D."/>
        </authorList>
    </citation>
    <scope>NUCLEOTIDE SEQUENCE [LARGE SCALE GENOMIC DNA]</scope>
</reference>
<evidence type="ECO:0000256" key="1">
    <source>
        <dbReference type="ARBA" id="ARBA00012368"/>
    </source>
</evidence>
<feature type="compositionally biased region" description="Polar residues" evidence="7">
    <location>
        <begin position="513"/>
        <end position="524"/>
    </location>
</feature>
<dbReference type="InterPro" id="IPR001711">
    <property type="entry name" value="PLipase_C_Pinositol-sp_Y"/>
</dbReference>
<dbReference type="SUPFAM" id="SSF49562">
    <property type="entry name" value="C2 domain (Calcium/lipid-binding domain, CaLB)"/>
    <property type="match status" value="1"/>
</dbReference>
<dbReference type="InterPro" id="IPR000909">
    <property type="entry name" value="PLipase_C_PInositol-sp_X_dom"/>
</dbReference>
<evidence type="ECO:0000256" key="3">
    <source>
        <dbReference type="ARBA" id="ARBA00022963"/>
    </source>
</evidence>
<dbReference type="Gene3D" id="3.20.20.190">
    <property type="entry name" value="Phosphatidylinositol (PI) phosphodiesterase"/>
    <property type="match status" value="1"/>
</dbReference>
<dbReference type="Proteomes" id="UP000001307">
    <property type="component" value="Unassembled WGS sequence"/>
</dbReference>